<dbReference type="SUPFAM" id="SSF63380">
    <property type="entry name" value="Riboflavin synthase domain-like"/>
    <property type="match status" value="1"/>
</dbReference>
<dbReference type="EMBL" id="NBCO01000022">
    <property type="protein sequence ID" value="ORC87306.1"/>
    <property type="molecule type" value="Genomic_DNA"/>
</dbReference>
<reference evidence="14 15" key="1">
    <citation type="submission" date="2017-03" db="EMBL/GenBank/DDBJ databases">
        <title>An alternative strategy for trypanosome survival in the mammalian bloodstream revealed through genome and transcriptome analysis of the ubiquitous bovine parasite Trypanosoma (Megatrypanum) theileri.</title>
        <authorList>
            <person name="Kelly S."/>
            <person name="Ivens A."/>
            <person name="Mott A."/>
            <person name="O'Neill E."/>
            <person name="Emms D."/>
            <person name="Macleod O."/>
            <person name="Voorheis P."/>
            <person name="Matthews J."/>
            <person name="Matthews K."/>
            <person name="Carrington M."/>
        </authorList>
    </citation>
    <scope>NUCLEOTIDE SEQUENCE [LARGE SCALE GENOMIC DNA]</scope>
    <source>
        <strain evidence="14">Edinburgh</strain>
    </source>
</reference>
<dbReference type="GO" id="GO:0016020">
    <property type="term" value="C:membrane"/>
    <property type="evidence" value="ECO:0007669"/>
    <property type="project" value="UniProtKB-SubCell"/>
</dbReference>
<evidence type="ECO:0000259" key="13">
    <source>
        <dbReference type="PROSITE" id="PS51384"/>
    </source>
</evidence>
<dbReference type="InterPro" id="IPR001709">
    <property type="entry name" value="Flavoprot_Pyr_Nucl_cyt_Rdtase"/>
</dbReference>
<dbReference type="PROSITE" id="PS51384">
    <property type="entry name" value="FAD_FR"/>
    <property type="match status" value="1"/>
</dbReference>
<keyword evidence="4" id="KW-0812">Transmembrane</keyword>
<dbReference type="OrthoDB" id="432685at2759"/>
<evidence type="ECO:0000256" key="9">
    <source>
        <dbReference type="ARBA" id="ARBA00023136"/>
    </source>
</evidence>
<dbReference type="Pfam" id="PF00175">
    <property type="entry name" value="NAD_binding_1"/>
    <property type="match status" value="1"/>
</dbReference>
<proteinExistence type="inferred from homology"/>
<dbReference type="GO" id="GO:0090524">
    <property type="term" value="F:cytochrome-b5 reductase activity, acting on NADH"/>
    <property type="evidence" value="ECO:0007669"/>
    <property type="project" value="UniProtKB-EC"/>
</dbReference>
<evidence type="ECO:0000313" key="15">
    <source>
        <dbReference type="Proteomes" id="UP000192257"/>
    </source>
</evidence>
<keyword evidence="12" id="KW-0732">Signal</keyword>
<evidence type="ECO:0000256" key="5">
    <source>
        <dbReference type="ARBA" id="ARBA00022827"/>
    </source>
</evidence>
<evidence type="ECO:0000313" key="14">
    <source>
        <dbReference type="EMBL" id="ORC87306.1"/>
    </source>
</evidence>
<dbReference type="Pfam" id="PF00970">
    <property type="entry name" value="FAD_binding_6"/>
    <property type="match status" value="1"/>
</dbReference>
<dbReference type="GeneID" id="39986932"/>
<evidence type="ECO:0000256" key="4">
    <source>
        <dbReference type="ARBA" id="ARBA00022692"/>
    </source>
</evidence>
<keyword evidence="3 10" id="KW-0285">Flavoprotein</keyword>
<evidence type="ECO:0000256" key="10">
    <source>
        <dbReference type="PIRSR" id="PIRSR601834-1"/>
    </source>
</evidence>
<organism evidence="14 15">
    <name type="scientific">Trypanosoma theileri</name>
    <dbReference type="NCBI Taxonomy" id="67003"/>
    <lineage>
        <taxon>Eukaryota</taxon>
        <taxon>Discoba</taxon>
        <taxon>Euglenozoa</taxon>
        <taxon>Kinetoplastea</taxon>
        <taxon>Metakinetoplastina</taxon>
        <taxon>Trypanosomatida</taxon>
        <taxon>Trypanosomatidae</taxon>
        <taxon>Trypanosoma</taxon>
    </lineage>
</organism>
<dbReference type="PROSITE" id="PS00318">
    <property type="entry name" value="HMG_COA_REDUCTASE_2"/>
    <property type="match status" value="1"/>
</dbReference>
<comment type="catalytic activity">
    <reaction evidence="11">
        <text>2 Fe(III)-[cytochrome b5] + NADH = 2 Fe(II)-[cytochrome b5] + NAD(+) + H(+)</text>
        <dbReference type="Rhea" id="RHEA:46680"/>
        <dbReference type="Rhea" id="RHEA-COMP:10438"/>
        <dbReference type="Rhea" id="RHEA-COMP:10439"/>
        <dbReference type="ChEBI" id="CHEBI:15378"/>
        <dbReference type="ChEBI" id="CHEBI:29033"/>
        <dbReference type="ChEBI" id="CHEBI:29034"/>
        <dbReference type="ChEBI" id="CHEBI:57540"/>
        <dbReference type="ChEBI" id="CHEBI:57945"/>
        <dbReference type="EC" id="1.6.2.2"/>
    </reaction>
</comment>
<accession>A0A1X0NRH2</accession>
<feature type="binding site" evidence="10">
    <location>
        <position position="94"/>
    </location>
    <ligand>
        <name>FAD</name>
        <dbReference type="ChEBI" id="CHEBI:57692"/>
    </ligand>
</feature>
<dbReference type="PANTHER" id="PTHR19370">
    <property type="entry name" value="NADH-CYTOCHROME B5 REDUCTASE"/>
    <property type="match status" value="1"/>
</dbReference>
<dbReference type="InterPro" id="IPR039261">
    <property type="entry name" value="FNR_nucleotide-bd"/>
</dbReference>
<dbReference type="InterPro" id="IPR001433">
    <property type="entry name" value="OxRdtase_FAD/NAD-bd"/>
</dbReference>
<dbReference type="InterPro" id="IPR017927">
    <property type="entry name" value="FAD-bd_FR_type"/>
</dbReference>
<evidence type="ECO:0000256" key="2">
    <source>
        <dbReference type="ARBA" id="ARBA00004370"/>
    </source>
</evidence>
<dbReference type="AlphaFoldDB" id="A0A1X0NRH2"/>
<evidence type="ECO:0000256" key="1">
    <source>
        <dbReference type="ARBA" id="ARBA00001974"/>
    </source>
</evidence>
<dbReference type="CDD" id="cd06183">
    <property type="entry name" value="cyt_b5_reduct_like"/>
    <property type="match status" value="1"/>
</dbReference>
<keyword evidence="7 11" id="KW-0560">Oxidoreductase</keyword>
<feature type="signal peptide" evidence="12">
    <location>
        <begin position="1"/>
        <end position="15"/>
    </location>
</feature>
<dbReference type="Proteomes" id="UP000192257">
    <property type="component" value="Unassembled WGS sequence"/>
</dbReference>
<feature type="binding site" evidence="10">
    <location>
        <position position="92"/>
    </location>
    <ligand>
        <name>FAD</name>
        <dbReference type="ChEBI" id="CHEBI:57692"/>
    </ligand>
</feature>
<feature type="binding site" evidence="10">
    <location>
        <position position="109"/>
    </location>
    <ligand>
        <name>FAD</name>
        <dbReference type="ChEBI" id="CHEBI:57692"/>
    </ligand>
</feature>
<comment type="similarity">
    <text evidence="11">Belongs to the flavoprotein pyridine nucleotide cytochrome reductase family.</text>
</comment>
<dbReference type="SUPFAM" id="SSF52343">
    <property type="entry name" value="Ferredoxin reductase-like, C-terminal NADP-linked domain"/>
    <property type="match status" value="1"/>
</dbReference>
<dbReference type="STRING" id="67003.A0A1X0NRH2"/>
<evidence type="ECO:0000256" key="8">
    <source>
        <dbReference type="ARBA" id="ARBA00023027"/>
    </source>
</evidence>
<sequence>MKFLTFGAAAVLGAAFQSYTSSPKWAAQCRQQSIFDTKFKPFVLGEVINLAEDVAIFRFLLPKATDQFDLTPCSTLQGCFKEGSNIVDQPMRFYTPITPNGTKGFFDILVKKQPNGRFTEHLFSMDVGETLLFRTVQYKLQYKKNNWEEVGLIGGGTGICPLLQFINASLDMPGDTTKLSLLFANKTENKILLKGMLEEKARKFQNRFKLHYTVDALENPESSSTYKGYLGYIDEQMVKETMPKPSLKNLVLVCGPDPMMTKVVGSSPMVLRAMSGGLAYQPTGTVLNNVSDVEGILGKLGYTKDMVYRF</sequence>
<name>A0A1X0NRH2_9TRYP</name>
<feature type="chain" id="PRO_5012303964" description="NADH-cytochrome b5 reductase" evidence="12">
    <location>
        <begin position="16"/>
        <end position="310"/>
    </location>
</feature>
<evidence type="ECO:0000256" key="3">
    <source>
        <dbReference type="ARBA" id="ARBA00022630"/>
    </source>
</evidence>
<feature type="binding site" evidence="10">
    <location>
        <position position="111"/>
    </location>
    <ligand>
        <name>FAD</name>
        <dbReference type="ChEBI" id="CHEBI:57692"/>
    </ligand>
</feature>
<evidence type="ECO:0000256" key="7">
    <source>
        <dbReference type="ARBA" id="ARBA00023002"/>
    </source>
</evidence>
<evidence type="ECO:0000256" key="11">
    <source>
        <dbReference type="RuleBase" id="RU361226"/>
    </source>
</evidence>
<keyword evidence="15" id="KW-1185">Reference proteome</keyword>
<dbReference type="InterPro" id="IPR008333">
    <property type="entry name" value="Cbr1-like_FAD-bd_dom"/>
</dbReference>
<comment type="cofactor">
    <cofactor evidence="1 10 11">
        <name>FAD</name>
        <dbReference type="ChEBI" id="CHEBI:57692"/>
    </cofactor>
</comment>
<dbReference type="FunFam" id="2.40.30.10:FF:000069">
    <property type="entry name" value="NADH-cytochrome b5 reductase"/>
    <property type="match status" value="1"/>
</dbReference>
<dbReference type="Gene3D" id="3.40.50.80">
    <property type="entry name" value="Nucleotide-binding domain of ferredoxin-NADP reductase (FNR) module"/>
    <property type="match status" value="1"/>
</dbReference>
<evidence type="ECO:0000256" key="6">
    <source>
        <dbReference type="ARBA" id="ARBA00022989"/>
    </source>
</evidence>
<dbReference type="GO" id="GO:0004420">
    <property type="term" value="F:hydroxymethylglutaryl-CoA reductase (NADPH) activity"/>
    <property type="evidence" value="ECO:0007669"/>
    <property type="project" value="InterPro"/>
</dbReference>
<feature type="domain" description="FAD-binding FR-type" evidence="13">
    <location>
        <begin position="37"/>
        <end position="143"/>
    </location>
</feature>
<dbReference type="Gene3D" id="2.40.30.10">
    <property type="entry name" value="Translation factors"/>
    <property type="match status" value="1"/>
</dbReference>
<comment type="subcellular location">
    <subcellularLocation>
        <location evidence="2">Membrane</location>
    </subcellularLocation>
</comment>
<dbReference type="RefSeq" id="XP_028881372.1">
    <property type="nucleotide sequence ID" value="XM_029027152.1"/>
</dbReference>
<dbReference type="PRINTS" id="PR00371">
    <property type="entry name" value="FPNCR"/>
</dbReference>
<dbReference type="EC" id="1.6.2.2" evidence="11"/>
<dbReference type="PRINTS" id="PR00406">
    <property type="entry name" value="CYTB5RDTASE"/>
</dbReference>
<dbReference type="VEuPathDB" id="TriTrypDB:TM35_000221050"/>
<gene>
    <name evidence="14" type="ORF">TM35_000221050</name>
</gene>
<keyword evidence="6" id="KW-1133">Transmembrane helix</keyword>
<keyword evidence="8 11" id="KW-0520">NAD</keyword>
<keyword evidence="9" id="KW-0472">Membrane</keyword>
<protein>
    <recommendedName>
        <fullName evidence="11">NADH-cytochrome b5 reductase</fullName>
        <ecNumber evidence="11">1.6.2.2</ecNumber>
    </recommendedName>
</protein>
<dbReference type="PANTHER" id="PTHR19370:SF79">
    <property type="entry name" value="NADH-CYTOCHROME B5 REDUCTASE"/>
    <property type="match status" value="1"/>
</dbReference>
<dbReference type="InterPro" id="IPR001834">
    <property type="entry name" value="CBR-like"/>
</dbReference>
<keyword evidence="5 10" id="KW-0274">FAD</keyword>
<comment type="caution">
    <text evidence="14">The sequence shown here is derived from an EMBL/GenBank/DDBJ whole genome shotgun (WGS) entry which is preliminary data.</text>
</comment>
<dbReference type="InterPro" id="IPR023076">
    <property type="entry name" value="HMG_CoA_Rdtase_CS"/>
</dbReference>
<evidence type="ECO:0000256" key="12">
    <source>
        <dbReference type="SAM" id="SignalP"/>
    </source>
</evidence>
<dbReference type="InterPro" id="IPR017938">
    <property type="entry name" value="Riboflavin_synthase-like_b-brl"/>
</dbReference>